<organism evidence="8 9">
    <name type="scientific">Acaulospora morrowiae</name>
    <dbReference type="NCBI Taxonomy" id="94023"/>
    <lineage>
        <taxon>Eukaryota</taxon>
        <taxon>Fungi</taxon>
        <taxon>Fungi incertae sedis</taxon>
        <taxon>Mucoromycota</taxon>
        <taxon>Glomeromycotina</taxon>
        <taxon>Glomeromycetes</taxon>
        <taxon>Diversisporales</taxon>
        <taxon>Acaulosporaceae</taxon>
        <taxon>Acaulospora</taxon>
    </lineage>
</organism>
<gene>
    <name evidence="8" type="ORF">AMORRO_LOCUS11787</name>
</gene>
<keyword evidence="9" id="KW-1185">Reference proteome</keyword>
<dbReference type="PANTHER" id="PTHR24269">
    <property type="entry name" value="KREMEN PROTEIN"/>
    <property type="match status" value="1"/>
</dbReference>
<evidence type="ECO:0000256" key="1">
    <source>
        <dbReference type="ARBA" id="ARBA00004167"/>
    </source>
</evidence>
<dbReference type="OrthoDB" id="2384258at2759"/>
<sequence>GADCVGNLTRRDQPRTTSLGCYKSIDVTHDSLNGLSSIGFFDPYLDRDGNLMDPGLCIDYCASYLFYFSALRKGKECRCGNQNSLVALNKVEDFNCNITCVGNSSYICGGNEAYTVYNATLTKNKIPSSGLPPIDKKLDIIKKLNDDVNYLGCIKDSPYCGVRALNGSEIEGITNMTVDNCIEYCRQNGFKYAGLEIGTQCFCDNKYDSLTQLDPGDCCFSCAGNNSEICGGPLALSVYKVILHADEPPFPTIKITLGVIGAILAITESTDSVKTIDTINIDIINIDTIDTINIDSIDETNIIDADFKSFNATKDN</sequence>
<name>A0A9N9ETM0_9GLOM</name>
<reference evidence="8" key="1">
    <citation type="submission" date="2021-06" db="EMBL/GenBank/DDBJ databases">
        <authorList>
            <person name="Kallberg Y."/>
            <person name="Tangrot J."/>
            <person name="Rosling A."/>
        </authorList>
    </citation>
    <scope>NUCLEOTIDE SEQUENCE</scope>
    <source>
        <strain evidence="8">CL551</strain>
    </source>
</reference>
<feature type="domain" description="WSC" evidence="7">
    <location>
        <begin position="147"/>
        <end position="242"/>
    </location>
</feature>
<dbReference type="SMART" id="SM00321">
    <property type="entry name" value="WSC"/>
    <property type="match status" value="2"/>
</dbReference>
<evidence type="ECO:0000259" key="7">
    <source>
        <dbReference type="PROSITE" id="PS51212"/>
    </source>
</evidence>
<keyword evidence="4" id="KW-1133">Transmembrane helix</keyword>
<keyword evidence="6" id="KW-0325">Glycoprotein</keyword>
<dbReference type="AlphaFoldDB" id="A0A9N9ETM0"/>
<evidence type="ECO:0000313" key="8">
    <source>
        <dbReference type="EMBL" id="CAG8694549.1"/>
    </source>
</evidence>
<proteinExistence type="predicted"/>
<dbReference type="InterPro" id="IPR051836">
    <property type="entry name" value="Kremen_rcpt"/>
</dbReference>
<dbReference type="InterPro" id="IPR002889">
    <property type="entry name" value="WSC_carb-bd"/>
</dbReference>
<protein>
    <submittedName>
        <fullName evidence="8">2489_t:CDS:1</fullName>
    </submittedName>
</protein>
<evidence type="ECO:0000256" key="5">
    <source>
        <dbReference type="ARBA" id="ARBA00023136"/>
    </source>
</evidence>
<evidence type="ECO:0000256" key="3">
    <source>
        <dbReference type="ARBA" id="ARBA00022729"/>
    </source>
</evidence>
<dbReference type="PROSITE" id="PS51212">
    <property type="entry name" value="WSC"/>
    <property type="match status" value="2"/>
</dbReference>
<feature type="domain" description="WSC" evidence="7">
    <location>
        <begin position="15"/>
        <end position="120"/>
    </location>
</feature>
<dbReference type="GO" id="GO:0005886">
    <property type="term" value="C:plasma membrane"/>
    <property type="evidence" value="ECO:0007669"/>
    <property type="project" value="TreeGrafter"/>
</dbReference>
<evidence type="ECO:0000256" key="6">
    <source>
        <dbReference type="ARBA" id="ARBA00023180"/>
    </source>
</evidence>
<keyword evidence="5" id="KW-0472">Membrane</keyword>
<feature type="non-terminal residue" evidence="8">
    <location>
        <position position="316"/>
    </location>
</feature>
<accession>A0A9N9ETM0</accession>
<dbReference type="Pfam" id="PF01822">
    <property type="entry name" value="WSC"/>
    <property type="match status" value="2"/>
</dbReference>
<dbReference type="EMBL" id="CAJVPV010015871">
    <property type="protein sequence ID" value="CAG8694549.1"/>
    <property type="molecule type" value="Genomic_DNA"/>
</dbReference>
<evidence type="ECO:0000256" key="2">
    <source>
        <dbReference type="ARBA" id="ARBA00022692"/>
    </source>
</evidence>
<evidence type="ECO:0000313" key="9">
    <source>
        <dbReference type="Proteomes" id="UP000789342"/>
    </source>
</evidence>
<comment type="subcellular location">
    <subcellularLocation>
        <location evidence="1">Membrane</location>
        <topology evidence="1">Single-pass membrane protein</topology>
    </subcellularLocation>
</comment>
<evidence type="ECO:0000256" key="4">
    <source>
        <dbReference type="ARBA" id="ARBA00022989"/>
    </source>
</evidence>
<keyword evidence="2" id="KW-0812">Transmembrane</keyword>
<dbReference type="Proteomes" id="UP000789342">
    <property type="component" value="Unassembled WGS sequence"/>
</dbReference>
<comment type="caution">
    <text evidence="8">The sequence shown here is derived from an EMBL/GenBank/DDBJ whole genome shotgun (WGS) entry which is preliminary data.</text>
</comment>
<dbReference type="PANTHER" id="PTHR24269:SF16">
    <property type="entry name" value="PROTEIN SLG1"/>
    <property type="match status" value="1"/>
</dbReference>
<keyword evidence="3" id="KW-0732">Signal</keyword>